<reference evidence="1 2" key="1">
    <citation type="journal article" date="2016" name="BMC Genomics">
        <title>Type VI secretion systems of human gut Bacteroidales segregate into three genetic architectures, two of which are contained on mobile genetic elements.</title>
        <authorList>
            <person name="Coyne M.J."/>
            <person name="Roelofs K.G."/>
            <person name="Comstock L.E."/>
        </authorList>
    </citation>
    <scope>NUCLEOTIDE SEQUENCE [LARGE SCALE GENOMIC DNA]</scope>
    <source>
        <strain evidence="1 2">CL09T03C01</strain>
    </source>
</reference>
<dbReference type="AlphaFoldDB" id="A0A108T230"/>
<dbReference type="Proteomes" id="UP000056419">
    <property type="component" value="Unassembled WGS sequence"/>
</dbReference>
<gene>
    <name evidence="1" type="ORF">AA415_03097</name>
</gene>
<sequence>MQQIIEVEHCGNDHLEPIHSICENPIHGFPKPKSGGLWTSPIDSEYSWRKWCLSEDFNVWQLEKSFRLKVDTSRLLIIDSLDDLIRKMVHPHIMELGQYGLFCINWGRLAKMYDGIWLTVRGMMETCCSYPYSLHCWDCETVFLFNEKPIIEVLTSIN</sequence>
<evidence type="ECO:0000313" key="2">
    <source>
        <dbReference type="Proteomes" id="UP000056419"/>
    </source>
</evidence>
<accession>A0A108T230</accession>
<organism evidence="1 2">
    <name type="scientific">Bacteroides stercoris</name>
    <dbReference type="NCBI Taxonomy" id="46506"/>
    <lineage>
        <taxon>Bacteria</taxon>
        <taxon>Pseudomonadati</taxon>
        <taxon>Bacteroidota</taxon>
        <taxon>Bacteroidia</taxon>
        <taxon>Bacteroidales</taxon>
        <taxon>Bacteroidaceae</taxon>
        <taxon>Bacteroides</taxon>
    </lineage>
</organism>
<dbReference type="RefSeq" id="WP_060386628.1">
    <property type="nucleotide sequence ID" value="NZ_JAQNVT010000041.1"/>
</dbReference>
<keyword evidence="2" id="KW-1185">Reference proteome</keyword>
<dbReference type="EMBL" id="LRGC01000027">
    <property type="protein sequence ID" value="KWR51863.1"/>
    <property type="molecule type" value="Genomic_DNA"/>
</dbReference>
<name>A0A108T230_BACSE</name>
<dbReference type="STRING" id="46506.AA415_03097"/>
<dbReference type="PATRIC" id="fig|46506.5.peg.3340"/>
<protein>
    <submittedName>
        <fullName evidence="1">Uncharacterized protein</fullName>
    </submittedName>
</protein>
<proteinExistence type="predicted"/>
<comment type="caution">
    <text evidence="1">The sequence shown here is derived from an EMBL/GenBank/DDBJ whole genome shotgun (WGS) entry which is preliminary data.</text>
</comment>
<evidence type="ECO:0000313" key="1">
    <source>
        <dbReference type="EMBL" id="KWR51863.1"/>
    </source>
</evidence>